<keyword evidence="2 4" id="KW-0238">DNA-binding</keyword>
<dbReference type="AlphaFoldDB" id="A0A7X6QYK4"/>
<dbReference type="PANTHER" id="PTHR30349:SF64">
    <property type="entry name" value="PROPHAGE INTEGRASE INTD-RELATED"/>
    <property type="match status" value="1"/>
</dbReference>
<gene>
    <name evidence="7" type="ORF">HGA03_06105</name>
</gene>
<accession>A0A7X6QYK4</accession>
<feature type="domain" description="Tyr recombinase" evidence="5">
    <location>
        <begin position="175"/>
        <end position="391"/>
    </location>
</feature>
<dbReference type="InterPro" id="IPR044068">
    <property type="entry name" value="CB"/>
</dbReference>
<evidence type="ECO:0000256" key="1">
    <source>
        <dbReference type="ARBA" id="ARBA00008857"/>
    </source>
</evidence>
<evidence type="ECO:0000259" key="6">
    <source>
        <dbReference type="PROSITE" id="PS51900"/>
    </source>
</evidence>
<dbReference type="Proteomes" id="UP000581206">
    <property type="component" value="Unassembled WGS sequence"/>
</dbReference>
<keyword evidence="8" id="KW-1185">Reference proteome</keyword>
<evidence type="ECO:0000256" key="4">
    <source>
        <dbReference type="PROSITE-ProRule" id="PRU01248"/>
    </source>
</evidence>
<dbReference type="Gene3D" id="1.10.443.10">
    <property type="entry name" value="Intergrase catalytic core"/>
    <property type="match status" value="1"/>
</dbReference>
<dbReference type="PROSITE" id="PS51900">
    <property type="entry name" value="CB"/>
    <property type="match status" value="1"/>
</dbReference>
<dbReference type="PANTHER" id="PTHR30349">
    <property type="entry name" value="PHAGE INTEGRASE-RELATED"/>
    <property type="match status" value="1"/>
</dbReference>
<proteinExistence type="inferred from homology"/>
<dbReference type="Pfam" id="PF00589">
    <property type="entry name" value="Phage_integrase"/>
    <property type="match status" value="1"/>
</dbReference>
<dbReference type="GO" id="GO:0003677">
    <property type="term" value="F:DNA binding"/>
    <property type="evidence" value="ECO:0007669"/>
    <property type="project" value="UniProtKB-UniRule"/>
</dbReference>
<dbReference type="GO" id="GO:0006310">
    <property type="term" value="P:DNA recombination"/>
    <property type="evidence" value="ECO:0007669"/>
    <property type="project" value="UniProtKB-KW"/>
</dbReference>
<dbReference type="InterPro" id="IPR013762">
    <property type="entry name" value="Integrase-like_cat_sf"/>
</dbReference>
<dbReference type="InterPro" id="IPR002104">
    <property type="entry name" value="Integrase_catalytic"/>
</dbReference>
<evidence type="ECO:0000259" key="5">
    <source>
        <dbReference type="PROSITE" id="PS51898"/>
    </source>
</evidence>
<sequence length="406" mass="44237">MATIRTRERKRPREGQSATAHQVLFRVEGKQTSETFDDRRAAERFARLIDDIGPAEALEVLAEWDQVDTVERAQTVAAWASEHVEGMSGVGAGYRDKCRAYIRNDFTSIAELPLRALTPERVSRWVNALEKAGQSGKTIRNKHGFLSAVMRHAVRAGLVDSNPCEGTRLPRTVSEPMTFLTPEEYAEFLTYFTPAWQPLVATLFGTGARFSEATALTVADVDLVAGSLSITKAWKDNGKRIGPPKSRRSVRTLSLAPETVEILRPLVEDAPGDRLLFTNALGKAVRLQTFHDNAWQPAVRLANGEPGQAPGPTAKRVSRRRDASGKVIEPAKVALGKRPRVHDARHSCASWLLAAGAPLNVVQAHMGHESITTTTSVYGHLLPSARSAVANALSAALSPAHPQIES</sequence>
<name>A0A7X6QYK4_9CELL</name>
<dbReference type="SUPFAM" id="SSF56349">
    <property type="entry name" value="DNA breaking-rejoining enzymes"/>
    <property type="match status" value="1"/>
</dbReference>
<dbReference type="InterPro" id="IPR050090">
    <property type="entry name" value="Tyrosine_recombinase_XerCD"/>
</dbReference>
<feature type="domain" description="Core-binding (CB)" evidence="6">
    <location>
        <begin position="74"/>
        <end position="154"/>
    </location>
</feature>
<evidence type="ECO:0000313" key="7">
    <source>
        <dbReference type="EMBL" id="NKY22237.1"/>
    </source>
</evidence>
<comment type="similarity">
    <text evidence="1">Belongs to the 'phage' integrase family.</text>
</comment>
<dbReference type="GO" id="GO:0015074">
    <property type="term" value="P:DNA integration"/>
    <property type="evidence" value="ECO:0007669"/>
    <property type="project" value="InterPro"/>
</dbReference>
<evidence type="ECO:0000256" key="2">
    <source>
        <dbReference type="ARBA" id="ARBA00023125"/>
    </source>
</evidence>
<dbReference type="InterPro" id="IPR011010">
    <property type="entry name" value="DNA_brk_join_enz"/>
</dbReference>
<protein>
    <submittedName>
        <fullName evidence="7">Site-specific integrase</fullName>
    </submittedName>
</protein>
<reference evidence="7 8" key="1">
    <citation type="submission" date="2020-04" db="EMBL/GenBank/DDBJ databases">
        <title>MicrobeNet Type strains.</title>
        <authorList>
            <person name="Nicholson A.C."/>
        </authorList>
    </citation>
    <scope>NUCLEOTIDE SEQUENCE [LARGE SCALE GENOMIC DNA]</scope>
    <source>
        <strain evidence="7 8">ATCC BAA-788</strain>
    </source>
</reference>
<dbReference type="RefSeq" id="WP_168629340.1">
    <property type="nucleotide sequence ID" value="NZ_BONL01000033.1"/>
</dbReference>
<dbReference type="PROSITE" id="PS51898">
    <property type="entry name" value="TYR_RECOMBINASE"/>
    <property type="match status" value="1"/>
</dbReference>
<organism evidence="7 8">
    <name type="scientific">Cellulomonas denverensis</name>
    <dbReference type="NCBI Taxonomy" id="264297"/>
    <lineage>
        <taxon>Bacteria</taxon>
        <taxon>Bacillati</taxon>
        <taxon>Actinomycetota</taxon>
        <taxon>Actinomycetes</taxon>
        <taxon>Micrococcales</taxon>
        <taxon>Cellulomonadaceae</taxon>
        <taxon>Cellulomonas</taxon>
    </lineage>
</organism>
<evidence type="ECO:0000313" key="8">
    <source>
        <dbReference type="Proteomes" id="UP000581206"/>
    </source>
</evidence>
<evidence type="ECO:0000256" key="3">
    <source>
        <dbReference type="ARBA" id="ARBA00023172"/>
    </source>
</evidence>
<dbReference type="EMBL" id="JAAXOX010000002">
    <property type="protein sequence ID" value="NKY22237.1"/>
    <property type="molecule type" value="Genomic_DNA"/>
</dbReference>
<keyword evidence="3" id="KW-0233">DNA recombination</keyword>
<dbReference type="Gene3D" id="1.10.150.130">
    <property type="match status" value="1"/>
</dbReference>
<dbReference type="CDD" id="cd01189">
    <property type="entry name" value="INT_ICEBs1_C_like"/>
    <property type="match status" value="1"/>
</dbReference>
<dbReference type="InterPro" id="IPR010998">
    <property type="entry name" value="Integrase_recombinase_N"/>
</dbReference>
<comment type="caution">
    <text evidence="7">The sequence shown here is derived from an EMBL/GenBank/DDBJ whole genome shotgun (WGS) entry which is preliminary data.</text>
</comment>